<evidence type="ECO:0000313" key="3">
    <source>
        <dbReference type="Proteomes" id="UP000078103"/>
    </source>
</evidence>
<dbReference type="Pfam" id="PF07157">
    <property type="entry name" value="DNA_circ_N"/>
    <property type="match status" value="1"/>
</dbReference>
<proteinExistence type="predicted"/>
<comment type="caution">
    <text evidence="2">The sequence shown here is derived from an EMBL/GenBank/DDBJ whole genome shotgun (WGS) entry which is preliminary data.</text>
</comment>
<organism evidence="2 3">
    <name type="scientific">Eikenella corrodens</name>
    <dbReference type="NCBI Taxonomy" id="539"/>
    <lineage>
        <taxon>Bacteria</taxon>
        <taxon>Pseudomonadati</taxon>
        <taxon>Pseudomonadota</taxon>
        <taxon>Betaproteobacteria</taxon>
        <taxon>Neisseriales</taxon>
        <taxon>Neisseriaceae</taxon>
        <taxon>Eikenella</taxon>
    </lineage>
</organism>
<dbReference type="RefSeq" id="WP_064105062.1">
    <property type="nucleotide sequence ID" value="NZ_LXSH01000007.1"/>
</dbReference>
<dbReference type="Proteomes" id="UP000078103">
    <property type="component" value="Unassembled WGS sequence"/>
</dbReference>
<dbReference type="InterPro" id="IPR009826">
    <property type="entry name" value="DNA_circ_N"/>
</dbReference>
<dbReference type="AlphaFoldDB" id="A0A1A9RUF0"/>
<sequence length="454" mass="49462">MSWQDTLLDASYKGVAFEATGDTLRGVHALAEHSYPFVDGSDIEDTGCEALEFNLTAVLYGDDYEARLQRLLKVLREHGSGELVHPIYGSVPDTVVADFEVRHSEDSPDYAEINISFKQSVAAAPFFGRELALALADEADWVADLAAFQGFAVLEKALGKIRNLQQRWNNFHAAVLNVVGRLYGQVNGVFSGSLNLLNNPRVLLTELKGVFGALAGMHRTAESSLSGWRDLAGGTKTAAAVPWQYRQGLDNGATPARSQAALPDVAALTAAIAIVGSTALAKELADIFAAEQDEPELTPAEISRLLADVRAQLNSALAANRLAVMMLAASAEQAEQLAALLLSLYQDNPPDPEQLYRQLEQRRLLPQQPYLEGSAELADSVRTLAHTLQKQAQALINLRPPLVQKVVPQDSSLHLLAFRWYGDHRRQAELLRLNPGIMHPNFIARGTVLNAYAQ</sequence>
<feature type="domain" description="DNA circulation N-terminal" evidence="1">
    <location>
        <begin position="7"/>
        <end position="91"/>
    </location>
</feature>
<gene>
    <name evidence="2" type="ORF">A7P89_01375</name>
</gene>
<protein>
    <recommendedName>
        <fullName evidence="1">DNA circulation N-terminal domain-containing protein</fullName>
    </recommendedName>
</protein>
<reference evidence="3" key="1">
    <citation type="submission" date="2016-05" db="EMBL/GenBank/DDBJ databases">
        <title>Draft genome of Corynebacterium afermentans subsp. afermentans LCDC 88199T.</title>
        <authorList>
            <person name="Bernier A.-M."/>
            <person name="Bernard K."/>
        </authorList>
    </citation>
    <scope>NUCLEOTIDE SEQUENCE [LARGE SCALE GENOMIC DNA]</scope>
    <source>
        <strain evidence="3">NML120819</strain>
    </source>
</reference>
<name>A0A1A9RUF0_EIKCO</name>
<evidence type="ECO:0000259" key="1">
    <source>
        <dbReference type="Pfam" id="PF07157"/>
    </source>
</evidence>
<dbReference type="EMBL" id="LXSH01000007">
    <property type="protein sequence ID" value="OAM24915.1"/>
    <property type="molecule type" value="Genomic_DNA"/>
</dbReference>
<accession>A0A1A9RUF0</accession>
<evidence type="ECO:0000313" key="2">
    <source>
        <dbReference type="EMBL" id="OAM24915.1"/>
    </source>
</evidence>